<accession>A0AA40DIF0</accession>
<gene>
    <name evidence="1" type="ORF">B0H67DRAFT_356455</name>
</gene>
<organism evidence="1 2">
    <name type="scientific">Lasiosphaeris hirsuta</name>
    <dbReference type="NCBI Taxonomy" id="260670"/>
    <lineage>
        <taxon>Eukaryota</taxon>
        <taxon>Fungi</taxon>
        <taxon>Dikarya</taxon>
        <taxon>Ascomycota</taxon>
        <taxon>Pezizomycotina</taxon>
        <taxon>Sordariomycetes</taxon>
        <taxon>Sordariomycetidae</taxon>
        <taxon>Sordariales</taxon>
        <taxon>Lasiosphaeriaceae</taxon>
        <taxon>Lasiosphaeris</taxon>
    </lineage>
</organism>
<sequence length="202" mass="22210">MANCPEVVNRGQSCLTGFPVPPRGGGSETSGEVISVRQTGSLAYGWERVVVLFWLRDAVLGLRESFKSIIVAVMVLWSVWVTLKSNWFANLAAARDRGLVLATGIKVRFQGRLRLPRMWNDPRRSETSIEHAQSPPVSQQAAVEFKSGRTWATDPSLFGKVLGHSAGWRDGSREGVSQCSALSPITSPIQHIPTAHRTHQTH</sequence>
<name>A0AA40DIF0_9PEZI</name>
<proteinExistence type="predicted"/>
<keyword evidence="2" id="KW-1185">Reference proteome</keyword>
<dbReference type="AlphaFoldDB" id="A0AA40DIF0"/>
<dbReference type="Proteomes" id="UP001172102">
    <property type="component" value="Unassembled WGS sequence"/>
</dbReference>
<dbReference type="EMBL" id="JAUKUA010000007">
    <property type="protein sequence ID" value="KAK0704689.1"/>
    <property type="molecule type" value="Genomic_DNA"/>
</dbReference>
<evidence type="ECO:0000313" key="2">
    <source>
        <dbReference type="Proteomes" id="UP001172102"/>
    </source>
</evidence>
<evidence type="ECO:0000313" key="1">
    <source>
        <dbReference type="EMBL" id="KAK0704689.1"/>
    </source>
</evidence>
<reference evidence="1" key="1">
    <citation type="submission" date="2023-06" db="EMBL/GenBank/DDBJ databases">
        <title>Genome-scale phylogeny and comparative genomics of the fungal order Sordariales.</title>
        <authorList>
            <consortium name="Lawrence Berkeley National Laboratory"/>
            <person name="Hensen N."/>
            <person name="Bonometti L."/>
            <person name="Westerberg I."/>
            <person name="Brannstrom I.O."/>
            <person name="Guillou S."/>
            <person name="Cros-Aarteil S."/>
            <person name="Calhoun S."/>
            <person name="Haridas S."/>
            <person name="Kuo A."/>
            <person name="Mondo S."/>
            <person name="Pangilinan J."/>
            <person name="Riley R."/>
            <person name="Labutti K."/>
            <person name="Andreopoulos B."/>
            <person name="Lipzen A."/>
            <person name="Chen C."/>
            <person name="Yanf M."/>
            <person name="Daum C."/>
            <person name="Ng V."/>
            <person name="Clum A."/>
            <person name="Steindorff A."/>
            <person name="Ohm R."/>
            <person name="Martin F."/>
            <person name="Silar P."/>
            <person name="Natvig D."/>
            <person name="Lalanne C."/>
            <person name="Gautier V."/>
            <person name="Ament-Velasquez S.L."/>
            <person name="Kruys A."/>
            <person name="Hutchinson M.I."/>
            <person name="Powell A.J."/>
            <person name="Barry K."/>
            <person name="Miller A.N."/>
            <person name="Grigoriev I.V."/>
            <person name="Debuchy R."/>
            <person name="Gladieux P."/>
            <person name="Thoren M.H."/>
            <person name="Johannesson H."/>
        </authorList>
    </citation>
    <scope>NUCLEOTIDE SEQUENCE</scope>
    <source>
        <strain evidence="1">SMH4607-1</strain>
    </source>
</reference>
<comment type="caution">
    <text evidence="1">The sequence shown here is derived from an EMBL/GenBank/DDBJ whole genome shotgun (WGS) entry which is preliminary data.</text>
</comment>
<protein>
    <submittedName>
        <fullName evidence="1">Uncharacterized protein</fullName>
    </submittedName>
</protein>